<dbReference type="AlphaFoldDB" id="A0A8J3BS43"/>
<dbReference type="EMBL" id="BMNR01000008">
    <property type="protein sequence ID" value="GGK33142.1"/>
    <property type="molecule type" value="Genomic_DNA"/>
</dbReference>
<reference evidence="1" key="2">
    <citation type="submission" date="2020-09" db="EMBL/GenBank/DDBJ databases">
        <authorList>
            <person name="Sun Q."/>
            <person name="Ohkuma M."/>
        </authorList>
    </citation>
    <scope>NUCLEOTIDE SEQUENCE</scope>
    <source>
        <strain evidence="1">JCM 12862</strain>
    </source>
</reference>
<proteinExistence type="predicted"/>
<reference evidence="1" key="1">
    <citation type="journal article" date="2014" name="Int. J. Syst. Evol. Microbiol.">
        <title>Complete genome sequence of Corynebacterium casei LMG S-19264T (=DSM 44701T), isolated from a smear-ripened cheese.</title>
        <authorList>
            <consortium name="US DOE Joint Genome Institute (JGI-PGF)"/>
            <person name="Walter F."/>
            <person name="Albersmeier A."/>
            <person name="Kalinowski J."/>
            <person name="Ruckert C."/>
        </authorList>
    </citation>
    <scope>NUCLEOTIDE SEQUENCE</scope>
    <source>
        <strain evidence="1">JCM 12862</strain>
    </source>
</reference>
<sequence length="205" mass="22879">MKKTWYFGALLIAFTFLGIYQNQFSEPNQEIVLKFTDVSVTSDEAQSAIVAIKEQLQTIGISTVRVQELKEGQLKISYYSSVDVESIKKLLVEDGKIELGVSQKNNNGLPSEKSPKNYKLDVFEIHKNNDLGSGLDGKYVFNLKQNNERFYNPNVYVFNNDVDPNDVSNIVKVSFKAFKNSSVAIDNTLSNIPDGRAGPITNGIV</sequence>
<organism evidence="1 2">
    <name type="scientific">Yeosuana aromativorans</name>
    <dbReference type="NCBI Taxonomy" id="288019"/>
    <lineage>
        <taxon>Bacteria</taxon>
        <taxon>Pseudomonadati</taxon>
        <taxon>Bacteroidota</taxon>
        <taxon>Flavobacteriia</taxon>
        <taxon>Flavobacteriales</taxon>
        <taxon>Flavobacteriaceae</taxon>
        <taxon>Yeosuana</taxon>
    </lineage>
</organism>
<protein>
    <submittedName>
        <fullName evidence="1">Uncharacterized protein</fullName>
    </submittedName>
</protein>
<comment type="caution">
    <text evidence="1">The sequence shown here is derived from an EMBL/GenBank/DDBJ whole genome shotgun (WGS) entry which is preliminary data.</text>
</comment>
<dbReference type="Proteomes" id="UP000612329">
    <property type="component" value="Unassembled WGS sequence"/>
</dbReference>
<evidence type="ECO:0000313" key="1">
    <source>
        <dbReference type="EMBL" id="GGK33142.1"/>
    </source>
</evidence>
<name>A0A8J3BS43_9FLAO</name>
<gene>
    <name evidence="1" type="ORF">GCM10007962_29380</name>
</gene>
<keyword evidence="2" id="KW-1185">Reference proteome</keyword>
<accession>A0A8J3BS43</accession>
<dbReference type="RefSeq" id="WP_188654537.1">
    <property type="nucleotide sequence ID" value="NZ_BMNR01000008.1"/>
</dbReference>
<evidence type="ECO:0000313" key="2">
    <source>
        <dbReference type="Proteomes" id="UP000612329"/>
    </source>
</evidence>